<gene>
    <name evidence="1" type="ORF">NCTC11429_04672</name>
</gene>
<reference evidence="1 2" key="1">
    <citation type="submission" date="2019-05" db="EMBL/GenBank/DDBJ databases">
        <authorList>
            <consortium name="Pathogen Informatics"/>
        </authorList>
    </citation>
    <scope>NUCLEOTIDE SEQUENCE [LARGE SCALE GENOMIC DNA]</scope>
    <source>
        <strain evidence="1 2">NCTC11429</strain>
    </source>
</reference>
<dbReference type="KEGG" id="stha:NCTC11429_04672"/>
<dbReference type="Proteomes" id="UP000308196">
    <property type="component" value="Chromosome"/>
</dbReference>
<dbReference type="GeneID" id="78465243"/>
<sequence length="145" mass="16913">MRKIIIHGDDSPILSVRLEDILNCFETKENEVFWGVLWVYVTTVQEVDCDIVKFEEEINKSKRGKVISLDRIFNLSSKIDQAIELLVIGDSNIENIRKYEGDKLMYENCEYVIELVDSSYWLVCSKDDSFIGNIFEKIQGVEYDN</sequence>
<dbReference type="RefSeq" id="WP_028068179.1">
    <property type="nucleotide sequence ID" value="NZ_JBPFQZ010000001.1"/>
</dbReference>
<evidence type="ECO:0000313" key="1">
    <source>
        <dbReference type="EMBL" id="VTR52819.1"/>
    </source>
</evidence>
<organism evidence="1 2">
    <name type="scientific">Sphingobacterium thalpophilum</name>
    <dbReference type="NCBI Taxonomy" id="259"/>
    <lineage>
        <taxon>Bacteria</taxon>
        <taxon>Pseudomonadati</taxon>
        <taxon>Bacteroidota</taxon>
        <taxon>Sphingobacteriia</taxon>
        <taxon>Sphingobacteriales</taxon>
        <taxon>Sphingobacteriaceae</taxon>
        <taxon>Sphingobacterium</taxon>
    </lineage>
</organism>
<dbReference type="AlphaFoldDB" id="A0A4U9W2F3"/>
<dbReference type="STRING" id="1123265.GCA_000686625_00009"/>
<name>A0A4U9W2F3_9SPHI</name>
<proteinExistence type="predicted"/>
<accession>A0A4U9W2F3</accession>
<evidence type="ECO:0000313" key="2">
    <source>
        <dbReference type="Proteomes" id="UP000308196"/>
    </source>
</evidence>
<dbReference type="EMBL" id="LR590484">
    <property type="protein sequence ID" value="VTR52819.1"/>
    <property type="molecule type" value="Genomic_DNA"/>
</dbReference>
<protein>
    <submittedName>
        <fullName evidence="1">Uncharacterized protein</fullName>
    </submittedName>
</protein>